<dbReference type="InterPro" id="IPR013317">
    <property type="entry name" value="DnaA_dom"/>
</dbReference>
<feature type="domain" description="AAA+ ATPase" evidence="1">
    <location>
        <begin position="144"/>
        <end position="288"/>
    </location>
</feature>
<organism evidence="2 3">
    <name type="scientific">Vagococcus humatus</name>
    <dbReference type="NCBI Taxonomy" id="1889241"/>
    <lineage>
        <taxon>Bacteria</taxon>
        <taxon>Bacillati</taxon>
        <taxon>Bacillota</taxon>
        <taxon>Bacilli</taxon>
        <taxon>Lactobacillales</taxon>
        <taxon>Enterococcaceae</taxon>
        <taxon>Vagococcus</taxon>
    </lineage>
</organism>
<dbReference type="Proteomes" id="UP000277864">
    <property type="component" value="Unassembled WGS sequence"/>
</dbReference>
<name>A0A429Z5Z1_9ENTE</name>
<dbReference type="EMBL" id="PXZH01000003">
    <property type="protein sequence ID" value="RST89098.1"/>
    <property type="molecule type" value="Genomic_DNA"/>
</dbReference>
<protein>
    <recommendedName>
        <fullName evidence="1">AAA+ ATPase domain-containing protein</fullName>
    </recommendedName>
</protein>
<dbReference type="InterPro" id="IPR003593">
    <property type="entry name" value="AAA+_ATPase"/>
</dbReference>
<accession>A0A429Z5Z1</accession>
<dbReference type="RefSeq" id="WP_125943525.1">
    <property type="nucleotide sequence ID" value="NZ_PXZH01000003.1"/>
</dbReference>
<dbReference type="SUPFAM" id="SSF52540">
    <property type="entry name" value="P-loop containing nucleoside triphosphate hydrolases"/>
    <property type="match status" value="1"/>
</dbReference>
<evidence type="ECO:0000313" key="2">
    <source>
        <dbReference type="EMBL" id="RST89098.1"/>
    </source>
</evidence>
<dbReference type="PANTHER" id="PTHR30050">
    <property type="entry name" value="CHROMOSOMAL REPLICATION INITIATOR PROTEIN DNAA"/>
    <property type="match status" value="1"/>
</dbReference>
<dbReference type="AlphaFoldDB" id="A0A429Z5Z1"/>
<dbReference type="OrthoDB" id="2052561at2"/>
<dbReference type="CDD" id="cd00009">
    <property type="entry name" value="AAA"/>
    <property type="match status" value="1"/>
</dbReference>
<gene>
    <name evidence="2" type="ORF">C7P63_07365</name>
</gene>
<reference evidence="2 3" key="1">
    <citation type="submission" date="2018-03" db="EMBL/GenBank/DDBJ databases">
        <authorList>
            <person name="Gulvik C.A."/>
        </authorList>
    </citation>
    <scope>NUCLEOTIDE SEQUENCE [LARGE SCALE GENOMIC DNA]</scope>
    <source>
        <strain evidence="2 3">JCM 31581</strain>
    </source>
</reference>
<dbReference type="InterPro" id="IPR027417">
    <property type="entry name" value="P-loop_NTPase"/>
</dbReference>
<sequence length="309" mass="34838">MKTSRSFRNTLNRLTEKTGEQCFKHSLSVKKNMGRTSYNLKEVVPFDEELGSYPIDILKNTKTGSVYCPECRKERTIERESEMILKAEQGHRLETTSKMLKNKSLLVDSTIKEATFETFKVTDEATKVLKEKAVSIVSSILSGDTNNYLLVGEVGRGKSHLAMAILDRVNKDSYKQGKARSCVFISIHAMISKIHNGYGLSDLEYQTYRYTDNYFKELANRVDVLVLDDLGSELGQINSKTEASDSVTKILNAILEARQGKVTIITTNLSENRIKLAYGDRIESRLKDGLENNAILFTGTNDKRVNKPI</sequence>
<evidence type="ECO:0000259" key="1">
    <source>
        <dbReference type="SMART" id="SM00382"/>
    </source>
</evidence>
<proteinExistence type="predicted"/>
<comment type="caution">
    <text evidence="2">The sequence shown here is derived from an EMBL/GenBank/DDBJ whole genome shotgun (WGS) entry which is preliminary data.</text>
</comment>
<dbReference type="GO" id="GO:0006260">
    <property type="term" value="P:DNA replication"/>
    <property type="evidence" value="ECO:0007669"/>
    <property type="project" value="TreeGrafter"/>
</dbReference>
<dbReference type="Gene3D" id="3.40.50.300">
    <property type="entry name" value="P-loop containing nucleotide triphosphate hydrolases"/>
    <property type="match status" value="1"/>
</dbReference>
<evidence type="ECO:0000313" key="3">
    <source>
        <dbReference type="Proteomes" id="UP000277864"/>
    </source>
</evidence>
<dbReference type="PANTHER" id="PTHR30050:SF4">
    <property type="entry name" value="ATP-BINDING PROTEIN RV3427C IN INSERTION SEQUENCE-RELATED"/>
    <property type="match status" value="1"/>
</dbReference>
<dbReference type="Pfam" id="PF00308">
    <property type="entry name" value="Bac_DnaA"/>
    <property type="match status" value="1"/>
</dbReference>
<dbReference type="SMART" id="SM00382">
    <property type="entry name" value="AAA"/>
    <property type="match status" value="1"/>
</dbReference>
<keyword evidence="3" id="KW-1185">Reference proteome</keyword>